<name>I5B0H3_9BACT</name>
<dbReference type="EMBL" id="CM001488">
    <property type="protein sequence ID" value="EIM62986.1"/>
    <property type="molecule type" value="Genomic_DNA"/>
</dbReference>
<keyword evidence="2" id="KW-1185">Reference proteome</keyword>
<dbReference type="eggNOG" id="COG3549">
    <property type="taxonomic scope" value="Bacteria"/>
</dbReference>
<proteinExistence type="predicted"/>
<sequence length="95" mass="11139">MIKTFRDKETEKIFNRLLSISRKLPQNIQHLARRKLVVLDAATELNALRVPPGNRLEALKGNRKGQHSIRINDQWRICFKWKAGDAYDVEIADYH</sequence>
<organism evidence="1 2">
    <name type="scientific">Desulfobacter postgatei 2ac9</name>
    <dbReference type="NCBI Taxonomy" id="879212"/>
    <lineage>
        <taxon>Bacteria</taxon>
        <taxon>Pseudomonadati</taxon>
        <taxon>Thermodesulfobacteriota</taxon>
        <taxon>Desulfobacteria</taxon>
        <taxon>Desulfobacterales</taxon>
        <taxon>Desulfobacteraceae</taxon>
        <taxon>Desulfobacter</taxon>
    </lineage>
</organism>
<dbReference type="InterPro" id="IPR007711">
    <property type="entry name" value="HigB-1"/>
</dbReference>
<reference evidence="1 2" key="2">
    <citation type="submission" date="2012-02" db="EMBL/GenBank/DDBJ databases">
        <title>Improved High-Quality Draft sequence of Desulfobacter postgatei 2ac9.</title>
        <authorList>
            <consortium name="US DOE Joint Genome Institute"/>
            <person name="Lucas S."/>
            <person name="Han J."/>
            <person name="Lapidus A."/>
            <person name="Cheng J.-F."/>
            <person name="Goodwin L."/>
            <person name="Pitluck S."/>
            <person name="Peters L."/>
            <person name="Ovchinnikova G."/>
            <person name="Held B."/>
            <person name="Detter J.C."/>
            <person name="Han C."/>
            <person name="Tapia R."/>
            <person name="Land M."/>
            <person name="Hauser L."/>
            <person name="Kyrpides N."/>
            <person name="Ivanova N."/>
            <person name="Pagani I."/>
            <person name="Orellana R."/>
            <person name="Lovley D."/>
            <person name="Woyke T."/>
        </authorList>
    </citation>
    <scope>NUCLEOTIDE SEQUENCE [LARGE SCALE GENOMIC DNA]</scope>
    <source>
        <strain evidence="1 2">2ac9</strain>
    </source>
</reference>
<dbReference type="Gene3D" id="3.30.2310.20">
    <property type="entry name" value="RelE-like"/>
    <property type="match status" value="1"/>
</dbReference>
<dbReference type="STRING" id="879212.DespoDRAFT_01011"/>
<dbReference type="HOGENOM" id="CLU_155111_1_1_7"/>
<dbReference type="Pfam" id="PF05015">
    <property type="entry name" value="HigB-like_toxin"/>
    <property type="match status" value="1"/>
</dbReference>
<reference evidence="1 2" key="1">
    <citation type="submission" date="2011-09" db="EMBL/GenBank/DDBJ databases">
        <authorList>
            <consortium name="US DOE Joint Genome Institute (JGI-PGF)"/>
            <person name="Lucas S."/>
            <person name="Han J."/>
            <person name="Lapidus A."/>
            <person name="Cheng J.-F."/>
            <person name="Goodwin L."/>
            <person name="Pitluck S."/>
            <person name="Peters L."/>
            <person name="Land M.L."/>
            <person name="Hauser L."/>
            <person name="Orellana R."/>
            <person name="Lovley D."/>
            <person name="Woyke T.J."/>
        </authorList>
    </citation>
    <scope>NUCLEOTIDE SEQUENCE [LARGE SCALE GENOMIC DNA]</scope>
    <source>
        <strain evidence="1 2">2ac9</strain>
    </source>
</reference>
<dbReference type="PANTHER" id="PTHR40266:SF2">
    <property type="entry name" value="TOXIN HIGB-1"/>
    <property type="match status" value="1"/>
</dbReference>
<protein>
    <submittedName>
        <fullName evidence="1">Plasmid maintenance system killer protein</fullName>
    </submittedName>
</protein>
<accession>I5B0H3</accession>
<dbReference type="InterPro" id="IPR035093">
    <property type="entry name" value="RelE/ParE_toxin_dom_sf"/>
</dbReference>
<dbReference type="RefSeq" id="WP_004071837.1">
    <property type="nucleotide sequence ID" value="NZ_CM001488.1"/>
</dbReference>
<evidence type="ECO:0000313" key="1">
    <source>
        <dbReference type="EMBL" id="EIM62986.1"/>
    </source>
</evidence>
<dbReference type="PANTHER" id="PTHR40266">
    <property type="entry name" value="TOXIN HIGB-1"/>
    <property type="match status" value="1"/>
</dbReference>
<evidence type="ECO:0000313" key="2">
    <source>
        <dbReference type="Proteomes" id="UP000005778"/>
    </source>
</evidence>
<dbReference type="SUPFAM" id="SSF143011">
    <property type="entry name" value="RelE-like"/>
    <property type="match status" value="1"/>
</dbReference>
<gene>
    <name evidence="1" type="ORF">DespoDRAFT_01011</name>
</gene>
<dbReference type="AlphaFoldDB" id="I5B0H3"/>
<dbReference type="OrthoDB" id="9801102at2"/>
<dbReference type="Proteomes" id="UP000005778">
    <property type="component" value="Chromosome"/>
</dbReference>